<dbReference type="PANTHER" id="PTHR48085">
    <property type="entry name" value="CADMIUM/ZINC-TRANSPORTING ATPASE HMA2-RELATED"/>
    <property type="match status" value="1"/>
</dbReference>
<dbReference type="SFLD" id="SFLDS00003">
    <property type="entry name" value="Haloacid_Dehalogenase"/>
    <property type="match status" value="1"/>
</dbReference>
<dbReference type="PRINTS" id="PR00119">
    <property type="entry name" value="CATATPASE"/>
</dbReference>
<feature type="transmembrane region" description="Helical" evidence="11">
    <location>
        <begin position="674"/>
        <end position="695"/>
    </location>
</feature>
<keyword evidence="4 11" id="KW-0812">Transmembrane</keyword>
<dbReference type="InterPro" id="IPR023299">
    <property type="entry name" value="ATPase_P-typ_cyto_dom_N"/>
</dbReference>
<sequence length="726" mass="76722">MDADETRESGKRPGYNHGLKHGLCSSDTAQNARACGLSAGCRSDPHSNSHSHSYCHPHTGSCGSDEDTTWGDEEEEGGISEFLPSLLGITGIALGFILRRMGYSAYRIPFFMASVFAGYPVARAGIRALLAGRGADINLLTTIAGIGAMMLGEWAEGAAVLTLFSIGEYLEDKAGERTRKSIRELMDLAPATARVKREGGFEEVPFHDVVPGDVVVVLPGERISVDGNVLSGESSVNEAPITGESVPVDKSAGSQVFAGTLNGEGALEIVATKGARDTTLSRIIAMVEEAQSRQAKSQRLVDAFARYWTPAMLALSVLVAIGVPLVSGQAFRPWIYRGLTILIVSCPCSLVISTPVTVVAAIARAARGGVLIKGGIHLEELGQVKAVAFDKTGTVTLGRMTVEDVVRTKGRVVSEREDDVGSEKEPEAGETDGQQNCDPGGERDERAVLAIAAAVESRSEHPLARAVVEAARLRGVEFTPGEGFFAVRGRGARASVGGEEAFVGSEELFRDEGIPVPEDLVKLGDDMRASGKTVVFVGTRKGVSGMLGISDSVRPEAREALGKLREKGLELVMLTGDDRRTAETVATRLGLTKFLSNLLPEDKVHAIQRLKYEVGPVAMVGDGVNDAPSLAEATVGIAMGRGTDIALEAADVTLMRNDLNAIPWAIDLARKARALIIQNVAFSIAVKVLALVLVFGGILPLWVAVMADSGASVAVTLNGLRILRHS</sequence>
<keyword evidence="7 11" id="KW-0472">Membrane</keyword>
<name>A0AAT9LB89_9FIRM</name>
<dbReference type="GO" id="GO:0008551">
    <property type="term" value="F:P-type cadmium transporter activity"/>
    <property type="evidence" value="ECO:0007669"/>
    <property type="project" value="UniProtKB-EC"/>
</dbReference>
<dbReference type="PROSITE" id="PS00154">
    <property type="entry name" value="ATPASE_E1_E2"/>
    <property type="match status" value="1"/>
</dbReference>
<dbReference type="GO" id="GO:0005886">
    <property type="term" value="C:plasma membrane"/>
    <property type="evidence" value="ECO:0007669"/>
    <property type="project" value="UniProtKB-SubCell"/>
</dbReference>
<evidence type="ECO:0000256" key="5">
    <source>
        <dbReference type="ARBA" id="ARBA00022967"/>
    </source>
</evidence>
<evidence type="ECO:0000259" key="12">
    <source>
        <dbReference type="Pfam" id="PF00122"/>
    </source>
</evidence>
<dbReference type="Pfam" id="PF00122">
    <property type="entry name" value="E1-E2_ATPase"/>
    <property type="match status" value="1"/>
</dbReference>
<feature type="transmembrane region" description="Helical" evidence="11">
    <location>
        <begin position="339"/>
        <end position="363"/>
    </location>
</feature>
<evidence type="ECO:0000256" key="3">
    <source>
        <dbReference type="ARBA" id="ARBA00022539"/>
    </source>
</evidence>
<dbReference type="EC" id="7.2.2.21" evidence="8"/>
<feature type="compositionally biased region" description="Acidic residues" evidence="10">
    <location>
        <begin position="64"/>
        <end position="75"/>
    </location>
</feature>
<dbReference type="InterPro" id="IPR023298">
    <property type="entry name" value="ATPase_P-typ_TM_dom_sf"/>
</dbReference>
<evidence type="ECO:0000256" key="2">
    <source>
        <dbReference type="ARBA" id="ARBA00006024"/>
    </source>
</evidence>
<gene>
    <name evidence="13" type="ORF">IMF26_10375</name>
</gene>
<evidence type="ECO:0000256" key="1">
    <source>
        <dbReference type="ARBA" id="ARBA00004651"/>
    </source>
</evidence>
<comment type="similarity">
    <text evidence="2">Belongs to the cation transport ATPase (P-type) (TC 3.A.3) family. Type IB subfamily.</text>
</comment>
<accession>A0AAT9LB89</accession>
<feature type="transmembrane region" description="Helical" evidence="11">
    <location>
        <begin position="307"/>
        <end position="327"/>
    </location>
</feature>
<dbReference type="GO" id="GO:0005524">
    <property type="term" value="F:ATP binding"/>
    <property type="evidence" value="ECO:0007669"/>
    <property type="project" value="InterPro"/>
</dbReference>
<protein>
    <recommendedName>
        <fullName evidence="8">Cd(2+)-exporting ATPase</fullName>
        <ecNumber evidence="8">7.2.2.21</ecNumber>
    </recommendedName>
</protein>
<feature type="transmembrane region" description="Helical" evidence="11">
    <location>
        <begin position="142"/>
        <end position="170"/>
    </location>
</feature>
<dbReference type="SUPFAM" id="SSF81653">
    <property type="entry name" value="Calcium ATPase, transduction domain A"/>
    <property type="match status" value="1"/>
</dbReference>
<dbReference type="SUPFAM" id="SSF81660">
    <property type="entry name" value="Metal cation-transporting ATPase, ATP-binding domain N"/>
    <property type="match status" value="1"/>
</dbReference>
<dbReference type="NCBIfam" id="TIGR01494">
    <property type="entry name" value="ATPase_P-type"/>
    <property type="match status" value="2"/>
</dbReference>
<keyword evidence="5" id="KW-1278">Translocase</keyword>
<dbReference type="InterPro" id="IPR018303">
    <property type="entry name" value="ATPase_P-typ_P_site"/>
</dbReference>
<keyword evidence="3" id="KW-0104">Cadmium</keyword>
<feature type="domain" description="P-type ATPase A" evidence="12">
    <location>
        <begin position="188"/>
        <end position="288"/>
    </location>
</feature>
<dbReference type="InterPro" id="IPR036412">
    <property type="entry name" value="HAD-like_sf"/>
</dbReference>
<keyword evidence="6 11" id="KW-1133">Transmembrane helix</keyword>
<dbReference type="InterPro" id="IPR044492">
    <property type="entry name" value="P_typ_ATPase_HD_dom"/>
</dbReference>
<dbReference type="InterPro" id="IPR059000">
    <property type="entry name" value="ATPase_P-type_domA"/>
</dbReference>
<dbReference type="EMBL" id="CP062796">
    <property type="protein sequence ID" value="QUL98405.1"/>
    <property type="molecule type" value="Genomic_DNA"/>
</dbReference>
<dbReference type="GO" id="GO:0016887">
    <property type="term" value="F:ATP hydrolysis activity"/>
    <property type="evidence" value="ECO:0007669"/>
    <property type="project" value="InterPro"/>
</dbReference>
<reference evidence="13" key="2">
    <citation type="journal article" date="2023" name="Biology">
        <title>Prokaryotic Life Associated with Coal-Fire Gas Vents Revealed by Metagenomics.</title>
        <authorList>
            <person name="Kadnikov V.V."/>
            <person name="Mardanov A.V."/>
            <person name="Beletsky A.V."/>
            <person name="Karnachuk O.V."/>
            <person name="Ravin N.V."/>
        </authorList>
    </citation>
    <scope>NUCLEOTIDE SEQUENCE</scope>
    <source>
        <strain evidence="13">Bu02</strain>
    </source>
</reference>
<feature type="transmembrane region" description="Helical" evidence="11">
    <location>
        <begin position="110"/>
        <end position="130"/>
    </location>
</feature>
<dbReference type="SFLD" id="SFLDG00002">
    <property type="entry name" value="C1.7:_P-type_atpase_like"/>
    <property type="match status" value="1"/>
</dbReference>
<evidence type="ECO:0000256" key="7">
    <source>
        <dbReference type="ARBA" id="ARBA00023136"/>
    </source>
</evidence>
<dbReference type="Gene3D" id="2.70.150.10">
    <property type="entry name" value="Calcium-transporting ATPase, cytoplasmic transduction domain A"/>
    <property type="match status" value="1"/>
</dbReference>
<dbReference type="Gene3D" id="3.40.50.1000">
    <property type="entry name" value="HAD superfamily/HAD-like"/>
    <property type="match status" value="1"/>
</dbReference>
<evidence type="ECO:0000256" key="9">
    <source>
        <dbReference type="ARBA" id="ARBA00049338"/>
    </source>
</evidence>
<proteinExistence type="inferred from homology"/>
<dbReference type="InterPro" id="IPR001757">
    <property type="entry name" value="P_typ_ATPase"/>
</dbReference>
<dbReference type="SFLD" id="SFLDF00027">
    <property type="entry name" value="p-type_atpase"/>
    <property type="match status" value="1"/>
</dbReference>
<evidence type="ECO:0000256" key="11">
    <source>
        <dbReference type="SAM" id="Phobius"/>
    </source>
</evidence>
<dbReference type="SUPFAM" id="SSF56784">
    <property type="entry name" value="HAD-like"/>
    <property type="match status" value="1"/>
</dbReference>
<evidence type="ECO:0000256" key="4">
    <source>
        <dbReference type="ARBA" id="ARBA00022692"/>
    </source>
</evidence>
<organism evidence="13">
    <name type="scientific">Candidatus Fermentithermobacillus carboniphilus</name>
    <dbReference type="NCBI Taxonomy" id="3085328"/>
    <lineage>
        <taxon>Bacteria</taxon>
        <taxon>Bacillati</taxon>
        <taxon>Bacillota</taxon>
        <taxon>Candidatus Fermentithermobacillia</taxon>
        <taxon>Candidatus Fermentithermobacillales</taxon>
        <taxon>Candidatus Fermentithermobacillaceae</taxon>
        <taxon>Candidatus Fermentithermobacillus</taxon>
    </lineage>
</organism>
<evidence type="ECO:0000256" key="6">
    <source>
        <dbReference type="ARBA" id="ARBA00022989"/>
    </source>
</evidence>
<comment type="subcellular location">
    <subcellularLocation>
        <location evidence="1">Cell membrane</location>
        <topology evidence="1">Multi-pass membrane protein</topology>
    </subcellularLocation>
</comment>
<comment type="catalytic activity">
    <reaction evidence="9">
        <text>Cd(2+)(in) + ATP + H2O = Cd(2+)(out) + ADP + phosphate + H(+)</text>
        <dbReference type="Rhea" id="RHEA:12132"/>
        <dbReference type="ChEBI" id="CHEBI:15377"/>
        <dbReference type="ChEBI" id="CHEBI:15378"/>
        <dbReference type="ChEBI" id="CHEBI:30616"/>
        <dbReference type="ChEBI" id="CHEBI:43474"/>
        <dbReference type="ChEBI" id="CHEBI:48775"/>
        <dbReference type="ChEBI" id="CHEBI:456216"/>
        <dbReference type="EC" id="7.2.2.21"/>
    </reaction>
</comment>
<dbReference type="InterPro" id="IPR023214">
    <property type="entry name" value="HAD_sf"/>
</dbReference>
<dbReference type="Gene3D" id="3.40.1110.10">
    <property type="entry name" value="Calcium-transporting ATPase, cytoplasmic domain N"/>
    <property type="match status" value="1"/>
</dbReference>
<dbReference type="InterPro" id="IPR008250">
    <property type="entry name" value="ATPase_P-typ_transduc_dom_A_sf"/>
</dbReference>
<feature type="region of interest" description="Disordered" evidence="10">
    <location>
        <begin position="48"/>
        <end position="75"/>
    </location>
</feature>
<feature type="region of interest" description="Disordered" evidence="10">
    <location>
        <begin position="412"/>
        <end position="442"/>
    </location>
</feature>
<dbReference type="Pfam" id="PF00702">
    <property type="entry name" value="Hydrolase"/>
    <property type="match status" value="1"/>
</dbReference>
<evidence type="ECO:0000313" key="13">
    <source>
        <dbReference type="EMBL" id="QUL98405.1"/>
    </source>
</evidence>
<dbReference type="InterPro" id="IPR051014">
    <property type="entry name" value="Cation_Transport_ATPase_IB"/>
</dbReference>
<dbReference type="SUPFAM" id="SSF81665">
    <property type="entry name" value="Calcium ATPase, transmembrane domain M"/>
    <property type="match status" value="1"/>
</dbReference>
<dbReference type="FunFam" id="2.70.150.10:FF:000002">
    <property type="entry name" value="Copper-transporting ATPase 1, putative"/>
    <property type="match status" value="1"/>
</dbReference>
<dbReference type="AlphaFoldDB" id="A0AAT9LB89"/>
<evidence type="ECO:0000256" key="10">
    <source>
        <dbReference type="SAM" id="MobiDB-lite"/>
    </source>
</evidence>
<dbReference type="KEGG" id="fcz:IMF26_10375"/>
<feature type="compositionally biased region" description="Basic and acidic residues" evidence="10">
    <location>
        <begin position="412"/>
        <end position="427"/>
    </location>
</feature>
<dbReference type="PANTHER" id="PTHR48085:SF5">
    <property type="entry name" value="CADMIUM_ZINC-TRANSPORTING ATPASE HMA4-RELATED"/>
    <property type="match status" value="1"/>
</dbReference>
<evidence type="ECO:0000256" key="8">
    <source>
        <dbReference type="ARBA" id="ARBA00039103"/>
    </source>
</evidence>
<reference evidence="13" key="1">
    <citation type="submission" date="2020-10" db="EMBL/GenBank/DDBJ databases">
        <authorList>
            <person name="Kadnikov V."/>
            <person name="Beletsky A.V."/>
            <person name="Mardanov A.V."/>
            <person name="Karnachuk O.V."/>
            <person name="Ravin N.V."/>
        </authorList>
    </citation>
    <scope>NUCLEOTIDE SEQUENCE</scope>
    <source>
        <strain evidence="13">Bu02</strain>
    </source>
</reference>